<sequence length="189" mass="19374">MHRYRVPVLLIATALCAPAFAHPGHGDSLALGLLHPLSGIDHLLAMLGVGIWASMQAGRTRWLIPASFLALMIVGAWIGVAGYAPLVTELGVAASVAAIGMLNFRSVRVAPVVAMLLAGGFAVFHGFAHGSEMSVTGALPFGAGFLLSSAALQLTGFWAGMLTRRNGRIAAMGGAAIAACGALLMMQTL</sequence>
<gene>
    <name evidence="3" type="ORF">JJB74_13270</name>
</gene>
<feature type="transmembrane region" description="Helical" evidence="1">
    <location>
        <begin position="62"/>
        <end position="80"/>
    </location>
</feature>
<feature type="signal peptide" evidence="2">
    <location>
        <begin position="1"/>
        <end position="21"/>
    </location>
</feature>
<keyword evidence="4" id="KW-1185">Reference proteome</keyword>
<dbReference type="RefSeq" id="WP_200592371.1">
    <property type="nucleotide sequence ID" value="NZ_JAEPBG010000005.1"/>
</dbReference>
<organism evidence="3 4">
    <name type="scientific">Noviherbaspirillum pedocola</name>
    <dbReference type="NCBI Taxonomy" id="2801341"/>
    <lineage>
        <taxon>Bacteria</taxon>
        <taxon>Pseudomonadati</taxon>
        <taxon>Pseudomonadota</taxon>
        <taxon>Betaproteobacteria</taxon>
        <taxon>Burkholderiales</taxon>
        <taxon>Oxalobacteraceae</taxon>
        <taxon>Noviherbaspirillum</taxon>
    </lineage>
</organism>
<evidence type="ECO:0000256" key="2">
    <source>
        <dbReference type="SAM" id="SignalP"/>
    </source>
</evidence>
<evidence type="ECO:0000256" key="1">
    <source>
        <dbReference type="SAM" id="Phobius"/>
    </source>
</evidence>
<dbReference type="Pfam" id="PF04955">
    <property type="entry name" value="HupE_UreJ"/>
    <property type="match status" value="1"/>
</dbReference>
<feature type="transmembrane region" description="Helical" evidence="1">
    <location>
        <begin position="37"/>
        <end position="55"/>
    </location>
</feature>
<accession>A0A934SZ27</accession>
<feature type="transmembrane region" description="Helical" evidence="1">
    <location>
        <begin position="169"/>
        <end position="186"/>
    </location>
</feature>
<protein>
    <submittedName>
        <fullName evidence="3">HupE/UreJ family protein</fullName>
    </submittedName>
</protein>
<feature type="transmembrane region" description="Helical" evidence="1">
    <location>
        <begin position="140"/>
        <end position="162"/>
    </location>
</feature>
<reference evidence="3" key="1">
    <citation type="submission" date="2021-01" db="EMBL/GenBank/DDBJ databases">
        <title>Genome sequence of strain Noviherbaspirillum sp. DKR-6.</title>
        <authorList>
            <person name="Chaudhary D.K."/>
        </authorList>
    </citation>
    <scope>NUCLEOTIDE SEQUENCE</scope>
    <source>
        <strain evidence="3">DKR-6</strain>
    </source>
</reference>
<feature type="chain" id="PRO_5038103184" evidence="2">
    <location>
        <begin position="22"/>
        <end position="189"/>
    </location>
</feature>
<keyword evidence="1" id="KW-1133">Transmembrane helix</keyword>
<keyword evidence="2" id="KW-0732">Signal</keyword>
<keyword evidence="1" id="KW-0472">Membrane</keyword>
<proteinExistence type="predicted"/>
<feature type="transmembrane region" description="Helical" evidence="1">
    <location>
        <begin position="86"/>
        <end position="104"/>
    </location>
</feature>
<evidence type="ECO:0000313" key="3">
    <source>
        <dbReference type="EMBL" id="MBK4735587.1"/>
    </source>
</evidence>
<dbReference type="AlphaFoldDB" id="A0A934SZ27"/>
<dbReference type="EMBL" id="JAEPBG010000005">
    <property type="protein sequence ID" value="MBK4735587.1"/>
    <property type="molecule type" value="Genomic_DNA"/>
</dbReference>
<comment type="caution">
    <text evidence="3">The sequence shown here is derived from an EMBL/GenBank/DDBJ whole genome shotgun (WGS) entry which is preliminary data.</text>
</comment>
<evidence type="ECO:0000313" key="4">
    <source>
        <dbReference type="Proteomes" id="UP000622890"/>
    </source>
</evidence>
<keyword evidence="1" id="KW-0812">Transmembrane</keyword>
<dbReference type="InterPro" id="IPR007038">
    <property type="entry name" value="HupE_UreJ"/>
</dbReference>
<name>A0A934SZ27_9BURK</name>
<feature type="transmembrane region" description="Helical" evidence="1">
    <location>
        <begin position="109"/>
        <end position="128"/>
    </location>
</feature>
<dbReference type="Proteomes" id="UP000622890">
    <property type="component" value="Unassembled WGS sequence"/>
</dbReference>
<dbReference type="PIRSF" id="PIRSF016919">
    <property type="entry name" value="HupE_UreJ"/>
    <property type="match status" value="1"/>
</dbReference>